<keyword evidence="6" id="KW-1185">Reference proteome</keyword>
<name>A0A4W5MUE5_9TELE</name>
<evidence type="ECO:0000256" key="1">
    <source>
        <dbReference type="ARBA" id="ARBA00016271"/>
    </source>
</evidence>
<evidence type="ECO:0000259" key="4">
    <source>
        <dbReference type="Pfam" id="PF23998"/>
    </source>
</evidence>
<dbReference type="InterPro" id="IPR056426">
    <property type="entry name" value="BTB_BTBDG"/>
</dbReference>
<evidence type="ECO:0000259" key="3">
    <source>
        <dbReference type="Pfam" id="PF21059"/>
    </source>
</evidence>
<dbReference type="GeneTree" id="ENSGT00940000169682"/>
<dbReference type="InterPro" id="IPR048859">
    <property type="entry name" value="BTBD16_C"/>
</dbReference>
<dbReference type="Ensembl" id="ENSHHUT00000044192.1">
    <property type="protein sequence ID" value="ENSHHUP00000042581.1"/>
    <property type="gene ID" value="ENSHHUG00000026206.1"/>
</dbReference>
<dbReference type="Pfam" id="PF21059">
    <property type="entry name" value="BTBD16_C"/>
    <property type="match status" value="1"/>
</dbReference>
<dbReference type="Gene3D" id="3.30.710.10">
    <property type="entry name" value="Potassium Channel Kv1.1, Chain A"/>
    <property type="match status" value="1"/>
</dbReference>
<proteinExistence type="predicted"/>
<feature type="region of interest" description="Disordered" evidence="2">
    <location>
        <begin position="239"/>
        <end position="281"/>
    </location>
</feature>
<dbReference type="InterPro" id="IPR042833">
    <property type="entry name" value="BTBD16"/>
</dbReference>
<feature type="domain" description="BTBDG BTB/POZ" evidence="4">
    <location>
        <begin position="209"/>
        <end position="341"/>
    </location>
</feature>
<evidence type="ECO:0000313" key="5">
    <source>
        <dbReference type="Ensembl" id="ENSHHUP00000042581.1"/>
    </source>
</evidence>
<reference evidence="6" key="1">
    <citation type="submission" date="2018-06" db="EMBL/GenBank/DDBJ databases">
        <title>Genome assembly of Danube salmon.</title>
        <authorList>
            <person name="Macqueen D.J."/>
            <person name="Gundappa M.K."/>
        </authorList>
    </citation>
    <scope>NUCLEOTIDE SEQUENCE [LARGE SCALE GENOMIC DNA]</scope>
</reference>
<evidence type="ECO:0000256" key="2">
    <source>
        <dbReference type="SAM" id="MobiDB-lite"/>
    </source>
</evidence>
<dbReference type="Pfam" id="PF23998">
    <property type="entry name" value="BTB_BTBDG"/>
    <property type="match status" value="1"/>
</dbReference>
<protein>
    <recommendedName>
        <fullName evidence="1">BTB/POZ domain-containing protein 16</fullName>
    </recommendedName>
</protein>
<evidence type="ECO:0000313" key="6">
    <source>
        <dbReference type="Proteomes" id="UP000314982"/>
    </source>
</evidence>
<dbReference type="InterPro" id="IPR011333">
    <property type="entry name" value="SKP1/BTB/POZ_sf"/>
</dbReference>
<accession>A0A4W5MUE5</accession>
<feature type="domain" description="BTB/POZ" evidence="3">
    <location>
        <begin position="518"/>
        <end position="624"/>
    </location>
</feature>
<dbReference type="Proteomes" id="UP000314982">
    <property type="component" value="Unassembled WGS sequence"/>
</dbReference>
<sequence length="645" mass="73083">MIIWQHRSIQFQWSRNRTVKSHFPNGPFSVWCERGSRMATMTHILPMNGGGCSSSNSIGKIFGNPLFHRGVTSGFQPVSVLKAPVKAFRGHVSLERMLSALSHGRQRTQAGHTNRWQLRHPLGSDLLGQAQAERTMRVGLNTSLRTIRTADSPQPCTHDEPPLPRLTLLASTSLPRSPRRCVPGHPSKATPEDLFYLLSRSVVHYNQPDVVLECLGSQWELHCPNLTKSGTLSDLYMSTRQQRARSLQDRAGSGKSGKDKSYSRPGSSNSSRDKQNGKKPAGPLVLQLSVKEATVTKEALSFALRTLYNPEACPEHWGEGVLSTAALLGLPHLFQRCLSEMINKISSSTVCIFHSVSCKFKETSLQRACERWLELYLVTELTCFIYLRDLPFELLHKTLSSPRVFAACEYQLLKTVLYWVFLQFNPAAQILPSHRFIMTFFSSWPRAGVFLEQPVGQRFTVLFRALRLHGITQRAHLEEMQQIHVFPQSWLLLIFSKHYYTLHSGGDMQVTDFSQQAVRFGMVIEREPQYCTQTIGLYGFYFLLKAASMGELDSHGFSLQRLRHWDPAMSVRACQRHPFSMMTERALSYQINVQAHVHGQWQEFNSGPINQEFGLTKRTCKSQVFKVRGLSLPIFVTFALAFPAV</sequence>
<dbReference type="PANTHER" id="PTHR46843:SF1">
    <property type="entry name" value="BTB_POZ DOMAIN-CONTAINING PROTEIN 16"/>
    <property type="match status" value="1"/>
</dbReference>
<dbReference type="CDD" id="cd18492">
    <property type="entry name" value="BACK_BTBD16"/>
    <property type="match status" value="1"/>
</dbReference>
<organism evidence="5 6">
    <name type="scientific">Hucho hucho</name>
    <name type="common">huchen</name>
    <dbReference type="NCBI Taxonomy" id="62062"/>
    <lineage>
        <taxon>Eukaryota</taxon>
        <taxon>Metazoa</taxon>
        <taxon>Chordata</taxon>
        <taxon>Craniata</taxon>
        <taxon>Vertebrata</taxon>
        <taxon>Euteleostomi</taxon>
        <taxon>Actinopterygii</taxon>
        <taxon>Neopterygii</taxon>
        <taxon>Teleostei</taxon>
        <taxon>Protacanthopterygii</taxon>
        <taxon>Salmoniformes</taxon>
        <taxon>Salmonidae</taxon>
        <taxon>Salmoninae</taxon>
        <taxon>Hucho</taxon>
    </lineage>
</organism>
<dbReference type="PANTHER" id="PTHR46843">
    <property type="entry name" value="BTB/POZ DOMAIN-CONTAINING PROTEIN 16"/>
    <property type="match status" value="1"/>
</dbReference>
<dbReference type="AlphaFoldDB" id="A0A4W5MUE5"/>
<reference evidence="5" key="2">
    <citation type="submission" date="2025-08" db="UniProtKB">
        <authorList>
            <consortium name="Ensembl"/>
        </authorList>
    </citation>
    <scope>IDENTIFICATION</scope>
</reference>
<dbReference type="STRING" id="62062.ENSHHUP00000042581"/>
<reference evidence="5" key="3">
    <citation type="submission" date="2025-09" db="UniProtKB">
        <authorList>
            <consortium name="Ensembl"/>
        </authorList>
    </citation>
    <scope>IDENTIFICATION</scope>
</reference>